<accession>T1KSG8</accession>
<name>T1KSG8_TETUR</name>
<keyword evidence="19" id="KW-1185">Reference proteome</keyword>
<dbReference type="HAMAP" id="MF_00218">
    <property type="entry name" value="URO_D"/>
    <property type="match status" value="1"/>
</dbReference>
<comment type="catalytic activity">
    <reaction evidence="12">
        <text>uroporphyrinogen I + 4 H(+) = coproporphyrinogen I + 4 CO2</text>
        <dbReference type="Rhea" id="RHEA:31239"/>
        <dbReference type="ChEBI" id="CHEBI:15378"/>
        <dbReference type="ChEBI" id="CHEBI:16526"/>
        <dbReference type="ChEBI" id="CHEBI:62626"/>
        <dbReference type="ChEBI" id="CHEBI:62631"/>
    </reaction>
    <physiologicalReaction direction="left-to-right" evidence="12">
        <dbReference type="Rhea" id="RHEA:31240"/>
    </physiologicalReaction>
</comment>
<dbReference type="GO" id="GO:0004853">
    <property type="term" value="F:uroporphyrinogen decarboxylase activity"/>
    <property type="evidence" value="ECO:0007669"/>
    <property type="project" value="UniProtKB-EC"/>
</dbReference>
<dbReference type="SUPFAM" id="SSF51726">
    <property type="entry name" value="UROD/MetE-like"/>
    <property type="match status" value="1"/>
</dbReference>
<evidence type="ECO:0000256" key="11">
    <source>
        <dbReference type="ARBA" id="ARBA00045708"/>
    </source>
</evidence>
<evidence type="ECO:0000313" key="19">
    <source>
        <dbReference type="Proteomes" id="UP000015104"/>
    </source>
</evidence>
<evidence type="ECO:0000259" key="16">
    <source>
        <dbReference type="PROSITE" id="PS00906"/>
    </source>
</evidence>
<evidence type="ECO:0000256" key="12">
    <source>
        <dbReference type="ARBA" id="ARBA00047341"/>
    </source>
</evidence>
<dbReference type="STRING" id="32264.T1KSG8"/>
<sequence>MGEEWPPLKNDRILRIIKGETTDFTPVWVMRQAGRYLPEFREIRKHHAFFDLCRTPELATEVTLMPIRKFQLDAAIIFSDILVIPQALGMEVSMVPDVGPVFSEPLQGPADLKKLNATVDIATELKYVHDAIRLTRHKLEGKVPLIGFAGAPWTLMGYMIEGKGSKTFSKAKKWLYQHPYESVQLLEMITDKIIDHLYLQAKSGAQLLQVFESHLGYLSPKLFTAFEYPFLKKIAETVKSKLKADNLEPVPMIIFGLHGHFAIEALGADPNLYDVVGIDWTMDAAKARAKVHKDVTLMGNLDPCALYGEVDDIDLYVSEMVEAFGTKRYIANLGHGIYPDVNPQCLNAFVNAVHKHSAIFNRKQSQA</sequence>
<dbReference type="PROSITE" id="PS00907">
    <property type="entry name" value="UROD_2"/>
    <property type="match status" value="1"/>
</dbReference>
<dbReference type="EC" id="4.1.1.37" evidence="5 14"/>
<dbReference type="NCBIfam" id="TIGR01464">
    <property type="entry name" value="hemE"/>
    <property type="match status" value="1"/>
</dbReference>
<dbReference type="GO" id="GO:0005829">
    <property type="term" value="C:cytosol"/>
    <property type="evidence" value="ECO:0007669"/>
    <property type="project" value="UniProtKB-SubCell"/>
</dbReference>
<dbReference type="HOGENOM" id="CLU_040933_0_0_1"/>
<evidence type="ECO:0000256" key="3">
    <source>
        <dbReference type="ARBA" id="ARBA00009935"/>
    </source>
</evidence>
<dbReference type="OrthoDB" id="339900at2759"/>
<evidence type="ECO:0000256" key="4">
    <source>
        <dbReference type="ARBA" id="ARBA00011738"/>
    </source>
</evidence>
<comment type="function">
    <text evidence="11">Catalyzes the sequential decarboxylation of the four acetate side chains of uroporphyrinogen to form coproporphyrinogen and participates in the fifth step in the heme biosynthetic pathway. Isomer I or isomer III of uroporphyrinogen may serve as substrate, but only coproporphyrinogen III can ultimately be converted to heme. In vitro also decarboxylates pentacarboxylate porphyrinogen I.</text>
</comment>
<dbReference type="OMA" id="LWLMRQA"/>
<reference evidence="18" key="2">
    <citation type="submission" date="2015-06" db="UniProtKB">
        <authorList>
            <consortium name="EnsemblMetazoa"/>
        </authorList>
    </citation>
    <scope>IDENTIFICATION</scope>
</reference>
<dbReference type="Proteomes" id="UP000015104">
    <property type="component" value="Unassembled WGS sequence"/>
</dbReference>
<evidence type="ECO:0000256" key="10">
    <source>
        <dbReference type="ARBA" id="ARBA00023244"/>
    </source>
</evidence>
<evidence type="ECO:0000256" key="14">
    <source>
        <dbReference type="RuleBase" id="RU000554"/>
    </source>
</evidence>
<dbReference type="Pfam" id="PF01208">
    <property type="entry name" value="URO-D"/>
    <property type="match status" value="1"/>
</dbReference>
<comment type="similarity">
    <text evidence="3 15">Belongs to the uroporphyrinogen decarboxylase family.</text>
</comment>
<dbReference type="eggNOG" id="KOG2872">
    <property type="taxonomic scope" value="Eukaryota"/>
</dbReference>
<dbReference type="InterPro" id="IPR000257">
    <property type="entry name" value="Uroporphyrinogen_deCOase"/>
</dbReference>
<protein>
    <recommendedName>
        <fullName evidence="6 14">Uroporphyrinogen decarboxylase</fullName>
        <ecNumber evidence="5 14">4.1.1.37</ecNumber>
    </recommendedName>
</protein>
<proteinExistence type="inferred from homology"/>
<keyword evidence="7" id="KW-0963">Cytoplasm</keyword>
<dbReference type="PROSITE" id="PS00906">
    <property type="entry name" value="UROD_1"/>
    <property type="match status" value="1"/>
</dbReference>
<dbReference type="InterPro" id="IPR006361">
    <property type="entry name" value="Uroporphyrinogen_deCO2ase_HemE"/>
</dbReference>
<dbReference type="PANTHER" id="PTHR21091:SF169">
    <property type="entry name" value="UROPORPHYRINOGEN DECARBOXYLASE"/>
    <property type="match status" value="1"/>
</dbReference>
<evidence type="ECO:0000256" key="1">
    <source>
        <dbReference type="ARBA" id="ARBA00004514"/>
    </source>
</evidence>
<feature type="domain" description="Uroporphyrinogen decarboxylase (URO-D)" evidence="17">
    <location>
        <begin position="146"/>
        <end position="162"/>
    </location>
</feature>
<keyword evidence="9 14" id="KW-0456">Lyase</keyword>
<reference evidence="19" key="1">
    <citation type="submission" date="2011-08" db="EMBL/GenBank/DDBJ databases">
        <authorList>
            <person name="Rombauts S."/>
        </authorList>
    </citation>
    <scope>NUCLEOTIDE SEQUENCE</scope>
    <source>
        <strain evidence="19">London</strain>
    </source>
</reference>
<dbReference type="EMBL" id="CAEY01000425">
    <property type="status" value="NOT_ANNOTATED_CDS"/>
    <property type="molecule type" value="Genomic_DNA"/>
</dbReference>
<evidence type="ECO:0000256" key="6">
    <source>
        <dbReference type="ARBA" id="ARBA00014308"/>
    </source>
</evidence>
<evidence type="ECO:0000256" key="15">
    <source>
        <dbReference type="RuleBase" id="RU004169"/>
    </source>
</evidence>
<evidence type="ECO:0000256" key="5">
    <source>
        <dbReference type="ARBA" id="ARBA00012288"/>
    </source>
</evidence>
<comment type="subunit">
    <text evidence="4">Homodimer.</text>
</comment>
<evidence type="ECO:0000256" key="9">
    <source>
        <dbReference type="ARBA" id="ARBA00023239"/>
    </source>
</evidence>
<evidence type="ECO:0000256" key="7">
    <source>
        <dbReference type="ARBA" id="ARBA00022490"/>
    </source>
</evidence>
<evidence type="ECO:0000256" key="8">
    <source>
        <dbReference type="ARBA" id="ARBA00022793"/>
    </source>
</evidence>
<dbReference type="PANTHER" id="PTHR21091">
    <property type="entry name" value="METHYLTETRAHYDROFOLATE:HOMOCYSTEINE METHYLTRANSFERASE RELATED"/>
    <property type="match status" value="1"/>
</dbReference>
<dbReference type="FunFam" id="3.20.20.210:FF:000008">
    <property type="entry name" value="Uroporphyrinogen decarboxylase"/>
    <property type="match status" value="1"/>
</dbReference>
<dbReference type="EnsemblMetazoa" id="tetur19g03090.1">
    <property type="protein sequence ID" value="tetur19g03090.1"/>
    <property type="gene ID" value="tetur19g03090"/>
</dbReference>
<comment type="pathway">
    <text evidence="2 14">Porphyrin-containing compound metabolism; protoporphyrin-IX biosynthesis; coproporphyrinogen-III from 5-aminolevulinate: step 4/4.</text>
</comment>
<evidence type="ECO:0000259" key="17">
    <source>
        <dbReference type="PROSITE" id="PS00907"/>
    </source>
</evidence>
<dbReference type="GO" id="GO:0006782">
    <property type="term" value="P:protoporphyrinogen IX biosynthetic process"/>
    <property type="evidence" value="ECO:0007669"/>
    <property type="project" value="UniProtKB-UniPathway"/>
</dbReference>
<organism evidence="18 19">
    <name type="scientific">Tetranychus urticae</name>
    <name type="common">Two-spotted spider mite</name>
    <dbReference type="NCBI Taxonomy" id="32264"/>
    <lineage>
        <taxon>Eukaryota</taxon>
        <taxon>Metazoa</taxon>
        <taxon>Ecdysozoa</taxon>
        <taxon>Arthropoda</taxon>
        <taxon>Chelicerata</taxon>
        <taxon>Arachnida</taxon>
        <taxon>Acari</taxon>
        <taxon>Acariformes</taxon>
        <taxon>Trombidiformes</taxon>
        <taxon>Prostigmata</taxon>
        <taxon>Eleutherengona</taxon>
        <taxon>Raphignathae</taxon>
        <taxon>Tetranychoidea</taxon>
        <taxon>Tetranychidae</taxon>
        <taxon>Tetranychus</taxon>
    </lineage>
</organism>
<dbReference type="InterPro" id="IPR038071">
    <property type="entry name" value="UROD/MetE-like_sf"/>
</dbReference>
<dbReference type="UniPathway" id="UPA00251">
    <property type="reaction ID" value="UER00321"/>
</dbReference>
<evidence type="ECO:0000256" key="2">
    <source>
        <dbReference type="ARBA" id="ARBA00004804"/>
    </source>
</evidence>
<dbReference type="CDD" id="cd00717">
    <property type="entry name" value="URO-D"/>
    <property type="match status" value="1"/>
</dbReference>
<evidence type="ECO:0000313" key="18">
    <source>
        <dbReference type="EnsemblMetazoa" id="tetur19g03090.1"/>
    </source>
</evidence>
<keyword evidence="10 14" id="KW-0627">Porphyrin biosynthesis</keyword>
<feature type="domain" description="Uroporphyrinogen decarboxylase (URO-D)" evidence="16">
    <location>
        <begin position="26"/>
        <end position="35"/>
    </location>
</feature>
<dbReference type="Gene3D" id="3.20.20.210">
    <property type="match status" value="1"/>
</dbReference>
<gene>
    <name evidence="18" type="primary">107366840</name>
</gene>
<evidence type="ECO:0000256" key="13">
    <source>
        <dbReference type="ARBA" id="ARBA00048411"/>
    </source>
</evidence>
<dbReference type="KEGG" id="tut:107366840"/>
<comment type="subcellular location">
    <subcellularLocation>
        <location evidence="1">Cytoplasm</location>
        <location evidence="1">Cytosol</location>
    </subcellularLocation>
</comment>
<dbReference type="AlphaFoldDB" id="T1KSG8"/>
<comment type="catalytic activity">
    <reaction evidence="13">
        <text>uroporphyrinogen III + 4 H(+) = coproporphyrinogen III + 4 CO2</text>
        <dbReference type="Rhea" id="RHEA:19865"/>
        <dbReference type="ChEBI" id="CHEBI:15378"/>
        <dbReference type="ChEBI" id="CHEBI:16526"/>
        <dbReference type="ChEBI" id="CHEBI:57308"/>
        <dbReference type="ChEBI" id="CHEBI:57309"/>
        <dbReference type="EC" id="4.1.1.37"/>
    </reaction>
    <physiologicalReaction direction="left-to-right" evidence="13">
        <dbReference type="Rhea" id="RHEA:19866"/>
    </physiologicalReaction>
</comment>
<keyword evidence="8 14" id="KW-0210">Decarboxylase</keyword>